<sequence>MNHPKKYELFVDGDKYEWEKSAISGAELRVLAGIPDSAEIFLKVPGKPDDVVTNDTVVDLDKHHGPAKFSTQSPGSQAG</sequence>
<keyword evidence="3" id="KW-1185">Reference proteome</keyword>
<accession>S6AE33</accession>
<dbReference type="eggNOG" id="ENOG5033MVB">
    <property type="taxonomic scope" value="Bacteria"/>
</dbReference>
<dbReference type="RefSeq" id="WP_009207078.1">
    <property type="nucleotide sequence ID" value="NC_022357.1"/>
</dbReference>
<proteinExistence type="predicted"/>
<gene>
    <name evidence="2" type="ORF">SCD_n00127</name>
</gene>
<dbReference type="Pfam" id="PF14452">
    <property type="entry name" value="Multi_ubiq"/>
    <property type="match status" value="1"/>
</dbReference>
<feature type="domain" description="Multi-ubiquitin" evidence="1">
    <location>
        <begin position="7"/>
        <end position="62"/>
    </location>
</feature>
<protein>
    <recommendedName>
        <fullName evidence="1">Multi-ubiquitin domain-containing protein</fullName>
    </recommendedName>
</protein>
<evidence type="ECO:0000313" key="3">
    <source>
        <dbReference type="Proteomes" id="UP000015559"/>
    </source>
</evidence>
<dbReference type="HOGENOM" id="CLU_2604716_0_0_4"/>
<organism evidence="2 3">
    <name type="scientific">Sulfuricella denitrificans (strain DSM 22764 / NBRC 105220 / skB26)</name>
    <dbReference type="NCBI Taxonomy" id="1163617"/>
    <lineage>
        <taxon>Bacteria</taxon>
        <taxon>Pseudomonadati</taxon>
        <taxon>Pseudomonadota</taxon>
        <taxon>Betaproteobacteria</taxon>
        <taxon>Nitrosomonadales</taxon>
        <taxon>Sulfuricellaceae</taxon>
        <taxon>Sulfuricella</taxon>
    </lineage>
</organism>
<dbReference type="Proteomes" id="UP000015559">
    <property type="component" value="Chromosome"/>
</dbReference>
<dbReference type="AlphaFoldDB" id="S6AE33"/>
<evidence type="ECO:0000313" key="2">
    <source>
        <dbReference type="EMBL" id="BAN33976.1"/>
    </source>
</evidence>
<dbReference type="InterPro" id="IPR027802">
    <property type="entry name" value="Multi-ubiquitin_dom"/>
</dbReference>
<dbReference type="EMBL" id="AP013066">
    <property type="protein sequence ID" value="BAN33976.1"/>
    <property type="molecule type" value="Genomic_DNA"/>
</dbReference>
<dbReference type="STRING" id="1163617.SCD_n00127"/>
<reference evidence="2 3" key="1">
    <citation type="journal article" date="2012" name="Appl. Environ. Microbiol.">
        <title>Draft genome sequence of a psychrotolerant sulfur-oxidizing bacterium, Sulfuricella denitrificans skB26, and proteomic insights into cold adaptation.</title>
        <authorList>
            <person name="Watanabe T."/>
            <person name="Kojima H."/>
            <person name="Fukui M."/>
        </authorList>
    </citation>
    <scope>NUCLEOTIDE SEQUENCE [LARGE SCALE GENOMIC DNA]</scope>
    <source>
        <strain evidence="3">skB26</strain>
    </source>
</reference>
<dbReference type="KEGG" id="sdr:SCD_n00127"/>
<name>S6AE33_SULDS</name>
<dbReference type="OrthoDB" id="7445930at2"/>
<evidence type="ECO:0000259" key="1">
    <source>
        <dbReference type="Pfam" id="PF14452"/>
    </source>
</evidence>